<protein>
    <submittedName>
        <fullName evidence="2">Uncharacterized protein</fullName>
    </submittedName>
</protein>
<dbReference type="EMBL" id="BOOJ01000062">
    <property type="protein sequence ID" value="GIH96155.1"/>
    <property type="molecule type" value="Genomic_DNA"/>
</dbReference>
<reference evidence="2 3" key="1">
    <citation type="submission" date="2021-01" db="EMBL/GenBank/DDBJ databases">
        <title>Whole genome shotgun sequence of Planobispora siamensis NBRC 107568.</title>
        <authorList>
            <person name="Komaki H."/>
            <person name="Tamura T."/>
        </authorList>
    </citation>
    <scope>NUCLEOTIDE SEQUENCE [LARGE SCALE GENOMIC DNA]</scope>
    <source>
        <strain evidence="2 3">NBRC 107568</strain>
    </source>
</reference>
<name>A0A8J3WNS9_9ACTN</name>
<sequence length="138" mass="13683">MPTGGAASRGAVSQKIIFMSSTTDIAAAAHATSEGIGRAQQAAGELSRMSGELRELVAASATEKSPGCRGIPEETGIRGAPAPCAGGGRRGGTTEETGARSREPLARPGRGPSAGTSRVAGSRAVGGNLSRGRVAGRR</sequence>
<organism evidence="2 3">
    <name type="scientific">Planobispora siamensis</name>
    <dbReference type="NCBI Taxonomy" id="936338"/>
    <lineage>
        <taxon>Bacteria</taxon>
        <taxon>Bacillati</taxon>
        <taxon>Actinomycetota</taxon>
        <taxon>Actinomycetes</taxon>
        <taxon>Streptosporangiales</taxon>
        <taxon>Streptosporangiaceae</taxon>
        <taxon>Planobispora</taxon>
    </lineage>
</organism>
<evidence type="ECO:0000313" key="2">
    <source>
        <dbReference type="EMBL" id="GIH96155.1"/>
    </source>
</evidence>
<feature type="region of interest" description="Disordered" evidence="1">
    <location>
        <begin position="64"/>
        <end position="138"/>
    </location>
</feature>
<evidence type="ECO:0000313" key="3">
    <source>
        <dbReference type="Proteomes" id="UP000619788"/>
    </source>
</evidence>
<dbReference type="AlphaFoldDB" id="A0A8J3WNS9"/>
<accession>A0A8J3WNS9</accession>
<evidence type="ECO:0000256" key="1">
    <source>
        <dbReference type="SAM" id="MobiDB-lite"/>
    </source>
</evidence>
<proteinExistence type="predicted"/>
<dbReference type="Proteomes" id="UP000619788">
    <property type="component" value="Unassembled WGS sequence"/>
</dbReference>
<keyword evidence="3" id="KW-1185">Reference proteome</keyword>
<comment type="caution">
    <text evidence="2">The sequence shown here is derived from an EMBL/GenBank/DDBJ whole genome shotgun (WGS) entry which is preliminary data.</text>
</comment>
<gene>
    <name evidence="2" type="ORF">Psi01_67850</name>
</gene>